<keyword evidence="4" id="KW-0479">Metal-binding</keyword>
<dbReference type="NCBIfam" id="TIGR00213">
    <property type="entry name" value="GmhB_yaeD"/>
    <property type="match status" value="1"/>
</dbReference>
<dbReference type="InterPro" id="IPR023214">
    <property type="entry name" value="HAD_sf"/>
</dbReference>
<dbReference type="PANTHER" id="PTHR42891">
    <property type="entry name" value="D-GLYCERO-BETA-D-MANNO-HEPTOSE-1,7-BISPHOSPHATE 7-PHOSPHATASE"/>
    <property type="match status" value="1"/>
</dbReference>
<evidence type="ECO:0000256" key="3">
    <source>
        <dbReference type="ARBA" id="ARBA00022490"/>
    </source>
</evidence>
<dbReference type="GO" id="GO:0016791">
    <property type="term" value="F:phosphatase activity"/>
    <property type="evidence" value="ECO:0007669"/>
    <property type="project" value="InterPro"/>
</dbReference>
<feature type="non-terminal residue" evidence="8">
    <location>
        <position position="215"/>
    </location>
</feature>
<dbReference type="GO" id="GO:0046872">
    <property type="term" value="F:metal ion binding"/>
    <property type="evidence" value="ECO:0007669"/>
    <property type="project" value="UniProtKB-KW"/>
</dbReference>
<evidence type="ECO:0000256" key="2">
    <source>
        <dbReference type="ARBA" id="ARBA00005628"/>
    </source>
</evidence>
<gene>
    <name evidence="8" type="ORF">S01H1_65086</name>
</gene>
<dbReference type="NCBIfam" id="NF006506">
    <property type="entry name" value="PRK08942.1"/>
    <property type="match status" value="1"/>
</dbReference>
<evidence type="ECO:0000256" key="4">
    <source>
        <dbReference type="ARBA" id="ARBA00022723"/>
    </source>
</evidence>
<dbReference type="InterPro" id="IPR036412">
    <property type="entry name" value="HAD-like_sf"/>
</dbReference>
<dbReference type="InterPro" id="IPR006549">
    <property type="entry name" value="HAD-SF_hydro_IIIA"/>
</dbReference>
<evidence type="ECO:0000256" key="7">
    <source>
        <dbReference type="ARBA" id="ARBA00031828"/>
    </source>
</evidence>
<evidence type="ECO:0000256" key="1">
    <source>
        <dbReference type="ARBA" id="ARBA00004496"/>
    </source>
</evidence>
<dbReference type="GO" id="GO:0005737">
    <property type="term" value="C:cytoplasm"/>
    <property type="evidence" value="ECO:0007669"/>
    <property type="project" value="UniProtKB-SubCell"/>
</dbReference>
<dbReference type="PANTHER" id="PTHR42891:SF1">
    <property type="entry name" value="D-GLYCERO-BETA-D-MANNO-HEPTOSE-1,7-BISPHOSPHATE 7-PHOSPHATASE"/>
    <property type="match status" value="1"/>
</dbReference>
<dbReference type="EMBL" id="BARS01042946">
    <property type="protein sequence ID" value="GAG34329.1"/>
    <property type="molecule type" value="Genomic_DNA"/>
</dbReference>
<dbReference type="SUPFAM" id="SSF53448">
    <property type="entry name" value="Nucleotide-diphospho-sugar transferases"/>
    <property type="match status" value="1"/>
</dbReference>
<comment type="subcellular location">
    <subcellularLocation>
        <location evidence="1">Cytoplasm</location>
    </subcellularLocation>
</comment>
<comment type="caution">
    <text evidence="8">The sequence shown here is derived from an EMBL/GenBank/DDBJ whole genome shotgun (WGS) entry which is preliminary data.</text>
</comment>
<dbReference type="Gene3D" id="3.40.50.1000">
    <property type="entry name" value="HAD superfamily/HAD-like"/>
    <property type="match status" value="1"/>
</dbReference>
<dbReference type="SUPFAM" id="SSF56784">
    <property type="entry name" value="HAD-like"/>
    <property type="match status" value="1"/>
</dbReference>
<sequence>MANRAVFLDRDGTMAKDVPYCRRPEDFEFLSNTAKAVRLLNEHGFKVIVVTNQSGIARGYFTEETLTEIHQKMKEELAMEGAKVDGIYYCPHHPNDNCDCRKPKPKLVFQAAKEHDIDLEHSFVVGDLQMDIDLGKAVGCRSILIGNSPLADEKKAMPDAIAIDLLEAAHTIVKWEGMPKIKGQKRTIFDVSVIIPTRNRHEALRNCLESIIASG</sequence>
<dbReference type="InterPro" id="IPR006543">
    <property type="entry name" value="Histidinol-phos"/>
</dbReference>
<evidence type="ECO:0000256" key="6">
    <source>
        <dbReference type="ARBA" id="ARBA00023277"/>
    </source>
</evidence>
<proteinExistence type="inferred from homology"/>
<reference evidence="8" key="1">
    <citation type="journal article" date="2014" name="Front. Microbiol.">
        <title>High frequency of phylogenetically diverse reductive dehalogenase-homologous genes in deep subseafloor sedimentary metagenomes.</title>
        <authorList>
            <person name="Kawai M."/>
            <person name="Futagami T."/>
            <person name="Toyoda A."/>
            <person name="Takaki Y."/>
            <person name="Nishi S."/>
            <person name="Hori S."/>
            <person name="Arai W."/>
            <person name="Tsubouchi T."/>
            <person name="Morono Y."/>
            <person name="Uchiyama I."/>
            <person name="Ito T."/>
            <person name="Fujiyama A."/>
            <person name="Inagaki F."/>
            <person name="Takami H."/>
        </authorList>
    </citation>
    <scope>NUCLEOTIDE SEQUENCE</scope>
    <source>
        <strain evidence="8">Expedition CK06-06</strain>
    </source>
</reference>
<dbReference type="AlphaFoldDB" id="X0WTK5"/>
<dbReference type="NCBIfam" id="TIGR01662">
    <property type="entry name" value="HAD-SF-IIIA"/>
    <property type="match status" value="1"/>
</dbReference>
<name>X0WTK5_9ZZZZ</name>
<organism evidence="8">
    <name type="scientific">marine sediment metagenome</name>
    <dbReference type="NCBI Taxonomy" id="412755"/>
    <lineage>
        <taxon>unclassified sequences</taxon>
        <taxon>metagenomes</taxon>
        <taxon>ecological metagenomes</taxon>
    </lineage>
</organism>
<dbReference type="GO" id="GO:0005975">
    <property type="term" value="P:carbohydrate metabolic process"/>
    <property type="evidence" value="ECO:0007669"/>
    <property type="project" value="InterPro"/>
</dbReference>
<dbReference type="CDD" id="cd07503">
    <property type="entry name" value="HAD_HisB-N"/>
    <property type="match status" value="1"/>
</dbReference>
<evidence type="ECO:0000313" key="8">
    <source>
        <dbReference type="EMBL" id="GAG34329.1"/>
    </source>
</evidence>
<dbReference type="InterPro" id="IPR004446">
    <property type="entry name" value="Heptose_bisP_phosphatase"/>
</dbReference>
<keyword evidence="5" id="KW-0378">Hydrolase</keyword>
<evidence type="ECO:0000256" key="5">
    <source>
        <dbReference type="ARBA" id="ARBA00022801"/>
    </source>
</evidence>
<keyword evidence="6" id="KW-0119">Carbohydrate metabolism</keyword>
<comment type="similarity">
    <text evidence="2">Belongs to the GmhB family.</text>
</comment>
<dbReference type="InterPro" id="IPR029044">
    <property type="entry name" value="Nucleotide-diphossugar_trans"/>
</dbReference>
<accession>X0WTK5</accession>
<dbReference type="Pfam" id="PF13242">
    <property type="entry name" value="Hydrolase_like"/>
    <property type="match status" value="1"/>
</dbReference>
<protein>
    <recommendedName>
        <fullName evidence="7">D,D-heptose 1,7-bisphosphate phosphatase</fullName>
    </recommendedName>
</protein>
<keyword evidence="3" id="KW-0963">Cytoplasm</keyword>
<dbReference type="NCBIfam" id="TIGR01656">
    <property type="entry name" value="Histidinol-ppas"/>
    <property type="match status" value="1"/>
</dbReference>